<protein>
    <recommendedName>
        <fullName evidence="10">Thymosin beta</fullName>
    </recommendedName>
</protein>
<dbReference type="AlphaFoldDB" id="A0A3B4EL42"/>
<evidence type="ECO:0000256" key="7">
    <source>
        <dbReference type="SAM" id="MobiDB-lite"/>
    </source>
</evidence>
<dbReference type="Gene3D" id="1.20.5.520">
    <property type="entry name" value="Single helix bin"/>
    <property type="match status" value="1"/>
</dbReference>
<keyword evidence="5" id="KW-0206">Cytoskeleton</keyword>
<dbReference type="PANTHER" id="PTHR12021:SF3">
    <property type="entry name" value="THYMOSIN BETA-4-LIKE"/>
    <property type="match status" value="1"/>
</dbReference>
<dbReference type="InterPro" id="IPR001152">
    <property type="entry name" value="Beta-thymosin"/>
</dbReference>
<keyword evidence="9" id="KW-1185">Reference proteome</keyword>
<feature type="compositionally biased region" description="Polar residues" evidence="7">
    <location>
        <begin position="27"/>
        <end position="39"/>
    </location>
</feature>
<evidence type="ECO:0000256" key="2">
    <source>
        <dbReference type="ARBA" id="ARBA00009511"/>
    </source>
</evidence>
<name>A0A3B4EL42_PYGNA</name>
<organism evidence="8 9">
    <name type="scientific">Pygocentrus nattereri</name>
    <name type="common">Red-bellied piranha</name>
    <dbReference type="NCBI Taxonomy" id="42514"/>
    <lineage>
        <taxon>Eukaryota</taxon>
        <taxon>Metazoa</taxon>
        <taxon>Chordata</taxon>
        <taxon>Craniata</taxon>
        <taxon>Vertebrata</taxon>
        <taxon>Euteleostomi</taxon>
        <taxon>Actinopterygii</taxon>
        <taxon>Neopterygii</taxon>
        <taxon>Teleostei</taxon>
        <taxon>Ostariophysi</taxon>
        <taxon>Characiformes</taxon>
        <taxon>Characoidei</taxon>
        <taxon>Pygocentrus</taxon>
    </lineage>
</organism>
<comment type="similarity">
    <text evidence="2">Belongs to the thymosin beta family.</text>
</comment>
<dbReference type="GO" id="GO:0005737">
    <property type="term" value="C:cytoplasm"/>
    <property type="evidence" value="ECO:0007669"/>
    <property type="project" value="TreeGrafter"/>
</dbReference>
<evidence type="ECO:0000256" key="1">
    <source>
        <dbReference type="ARBA" id="ARBA00004245"/>
    </source>
</evidence>
<evidence type="ECO:0000313" key="9">
    <source>
        <dbReference type="Proteomes" id="UP001501920"/>
    </source>
</evidence>
<proteinExistence type="inferred from homology"/>
<dbReference type="GeneTree" id="ENSGT00940000176232"/>
<sequence length="51" mass="5866">KLLSSKMSDNPVKQEVQNFDKKCLKKTNTAEKNTLPTQQEESKQQIVRGDM</sequence>
<dbReference type="GO" id="GO:0007015">
    <property type="term" value="P:actin filament organization"/>
    <property type="evidence" value="ECO:0007669"/>
    <property type="project" value="InterPro"/>
</dbReference>
<dbReference type="Proteomes" id="UP001501920">
    <property type="component" value="Chromosome 8"/>
</dbReference>
<comment type="function">
    <text evidence="6">Plays an important role in the organization of the cytoskeleton. Binds to and sequesters actin monomers (G actin) and therefore inhibits actin polymerization.</text>
</comment>
<evidence type="ECO:0000256" key="5">
    <source>
        <dbReference type="ARBA" id="ARBA00023212"/>
    </source>
</evidence>
<accession>A0A3B4EL42</accession>
<dbReference type="GO" id="GO:0030334">
    <property type="term" value="P:regulation of cell migration"/>
    <property type="evidence" value="ECO:0007669"/>
    <property type="project" value="TreeGrafter"/>
</dbReference>
<evidence type="ECO:0000256" key="6">
    <source>
        <dbReference type="ARBA" id="ARBA00025497"/>
    </source>
</evidence>
<keyword evidence="3" id="KW-0963">Cytoplasm</keyword>
<dbReference type="Pfam" id="PF01290">
    <property type="entry name" value="Thymosin"/>
    <property type="match status" value="1"/>
</dbReference>
<reference evidence="8" key="2">
    <citation type="submission" date="2025-08" db="UniProtKB">
        <authorList>
            <consortium name="Ensembl"/>
        </authorList>
    </citation>
    <scope>IDENTIFICATION</scope>
</reference>
<reference evidence="8" key="3">
    <citation type="submission" date="2025-09" db="UniProtKB">
        <authorList>
            <consortium name="Ensembl"/>
        </authorList>
    </citation>
    <scope>IDENTIFICATION</scope>
</reference>
<dbReference type="InterPro" id="IPR038386">
    <property type="entry name" value="Beta-thymosin_sf"/>
</dbReference>
<evidence type="ECO:0000256" key="3">
    <source>
        <dbReference type="ARBA" id="ARBA00022490"/>
    </source>
</evidence>
<comment type="subcellular location">
    <subcellularLocation>
        <location evidence="1">Cytoplasm</location>
        <location evidence="1">Cytoskeleton</location>
    </subcellularLocation>
</comment>
<dbReference type="GO" id="GO:0005856">
    <property type="term" value="C:cytoskeleton"/>
    <property type="evidence" value="ECO:0007669"/>
    <property type="project" value="UniProtKB-SubCell"/>
</dbReference>
<dbReference type="PANTHER" id="PTHR12021">
    <property type="entry name" value="THYMOSIN BETA"/>
    <property type="match status" value="1"/>
</dbReference>
<keyword evidence="4" id="KW-0009">Actin-binding</keyword>
<feature type="region of interest" description="Disordered" evidence="7">
    <location>
        <begin position="27"/>
        <end position="51"/>
    </location>
</feature>
<evidence type="ECO:0008006" key="10">
    <source>
        <dbReference type="Google" id="ProtNLM"/>
    </source>
</evidence>
<evidence type="ECO:0000256" key="4">
    <source>
        <dbReference type="ARBA" id="ARBA00023203"/>
    </source>
</evidence>
<dbReference type="Ensembl" id="ENSPNAT00000040627.2">
    <property type="protein sequence ID" value="ENSPNAP00000037197.2"/>
    <property type="gene ID" value="ENSPNAG00000005172.2"/>
</dbReference>
<dbReference type="PROSITE" id="PS00500">
    <property type="entry name" value="THYMOSIN_B4"/>
    <property type="match status" value="1"/>
</dbReference>
<evidence type="ECO:0000313" key="8">
    <source>
        <dbReference type="Ensembl" id="ENSPNAP00000037197.2"/>
    </source>
</evidence>
<dbReference type="GO" id="GO:0003785">
    <property type="term" value="F:actin monomer binding"/>
    <property type="evidence" value="ECO:0007669"/>
    <property type="project" value="InterPro"/>
</dbReference>
<reference evidence="8 9" key="1">
    <citation type="submission" date="2020-10" db="EMBL/GenBank/DDBJ databases">
        <title>Pygocentrus nattereri (red-bellied piranha) genome, fPygNat1, primary haplotype.</title>
        <authorList>
            <person name="Myers G."/>
            <person name="Meyer A."/>
            <person name="Karagic N."/>
            <person name="Pippel M."/>
            <person name="Winkler S."/>
            <person name="Tracey A."/>
            <person name="Wood J."/>
            <person name="Formenti G."/>
            <person name="Howe K."/>
            <person name="Fedrigo O."/>
            <person name="Jarvis E.D."/>
        </authorList>
    </citation>
    <scope>NUCLEOTIDE SEQUENCE [LARGE SCALE GENOMIC DNA]</scope>
</reference>